<dbReference type="SMART" id="SM00490">
    <property type="entry name" value="HELICc"/>
    <property type="match status" value="1"/>
</dbReference>
<keyword evidence="8" id="KW-1185">Reference proteome</keyword>
<name>A0A5E6MBY5_9BACT</name>
<evidence type="ECO:0000256" key="2">
    <source>
        <dbReference type="ARBA" id="ARBA00022801"/>
    </source>
</evidence>
<dbReference type="EMBL" id="CABFVA020000073">
    <property type="protein sequence ID" value="VVM06729.1"/>
    <property type="molecule type" value="Genomic_DNA"/>
</dbReference>
<accession>A0A5E6MBY5</accession>
<feature type="domain" description="Helicase C-terminal" evidence="6">
    <location>
        <begin position="191"/>
        <end position="379"/>
    </location>
</feature>
<protein>
    <submittedName>
        <fullName evidence="7">Putative helicase HelY</fullName>
        <ecNumber evidence="7">3.6.4.-</ecNumber>
    </submittedName>
</protein>
<dbReference type="Proteomes" id="UP000334923">
    <property type="component" value="Unassembled WGS sequence"/>
</dbReference>
<dbReference type="RefSeq" id="WP_142660236.1">
    <property type="nucleotide sequence ID" value="NZ_CABFVA020000073.1"/>
</dbReference>
<dbReference type="PROSITE" id="PS51194">
    <property type="entry name" value="HELICASE_CTER"/>
    <property type="match status" value="1"/>
</dbReference>
<dbReference type="Gene3D" id="3.40.50.300">
    <property type="entry name" value="P-loop containing nucleotide triphosphate hydrolases"/>
    <property type="match status" value="2"/>
</dbReference>
<keyword evidence="4" id="KW-0067">ATP-binding</keyword>
<dbReference type="InterPro" id="IPR011545">
    <property type="entry name" value="DEAD/DEAH_box_helicase_dom"/>
</dbReference>
<dbReference type="Pfam" id="PF00270">
    <property type="entry name" value="DEAD"/>
    <property type="match status" value="1"/>
</dbReference>
<reference evidence="7 8" key="1">
    <citation type="submission" date="2019-09" db="EMBL/GenBank/DDBJ databases">
        <authorList>
            <person name="Cremers G."/>
        </authorList>
    </citation>
    <scope>NUCLEOTIDE SEQUENCE [LARGE SCALE GENOMIC DNA]</scope>
    <source>
        <strain evidence="7">4A</strain>
    </source>
</reference>
<dbReference type="PANTHER" id="PTHR12131">
    <property type="entry name" value="ATP-DEPENDENT RNA AND DNA HELICASE"/>
    <property type="match status" value="1"/>
</dbReference>
<dbReference type="InterPro" id="IPR050699">
    <property type="entry name" value="RNA-DNA_Helicase"/>
</dbReference>
<sequence length="530" mass="60886">MRNLYGKKIDLYPWQEEALARVRDRSALIAAPTGSGKTVIAYRWAEIGEERRRRVIFTAPIKALSNERYLELRALFGEEMVGILTGDVKRNPEAPLLCMTQEVYANRFSRLPHQRVIVDEIHYMVHNPDRARAYAEGIAGTHPESDLLFLSATVDAPRFLEYLSRLAARPLELIEQNRRPVPIHYLDRQPSERKLWEKLAPVLVFVFSYKGVMGLAGELYHSAQGRIGRPERERIRELAKRYRVDRPDLLRLATGGVAIYHGTLLYKEKLFVERLARENLLLAVAATDALSLGINLPVRTVLFAQLARYISGPVTKMEFLQMAGRAGRPNLQEAGYVGFLETRFEARGFDTERLFRTLKKKSLEPLRVRPLPSIKRILNQTPIEEELERLTTLSFPSLHPQELLAFQRMVELSMDEIEQSARLLHKRARAGERLLEVLRRIYFDEFSVSENLGLAKMLVLEGKIDARQEIRQIRGRVRSEGEALKELLQFRRFLHLLDPEEVAGADALEQAIVCLDEFVLHPEALEASRL</sequence>
<evidence type="ECO:0000259" key="6">
    <source>
        <dbReference type="PROSITE" id="PS51194"/>
    </source>
</evidence>
<keyword evidence="2 7" id="KW-0378">Hydrolase</keyword>
<dbReference type="OrthoDB" id="9807155at2"/>
<dbReference type="AlphaFoldDB" id="A0A5E6MBY5"/>
<dbReference type="GO" id="GO:0003676">
    <property type="term" value="F:nucleic acid binding"/>
    <property type="evidence" value="ECO:0007669"/>
    <property type="project" value="InterPro"/>
</dbReference>
<organism evidence="7 8">
    <name type="scientific">Methylacidimicrobium tartarophylax</name>
    <dbReference type="NCBI Taxonomy" id="1041768"/>
    <lineage>
        <taxon>Bacteria</taxon>
        <taxon>Pseudomonadati</taxon>
        <taxon>Verrucomicrobiota</taxon>
        <taxon>Methylacidimicrobium</taxon>
    </lineage>
</organism>
<dbReference type="InterPro" id="IPR001650">
    <property type="entry name" value="Helicase_C-like"/>
</dbReference>
<keyword evidence="3 7" id="KW-0347">Helicase</keyword>
<dbReference type="GO" id="GO:0005524">
    <property type="term" value="F:ATP binding"/>
    <property type="evidence" value="ECO:0007669"/>
    <property type="project" value="UniProtKB-KW"/>
</dbReference>
<dbReference type="GO" id="GO:0016787">
    <property type="term" value="F:hydrolase activity"/>
    <property type="evidence" value="ECO:0007669"/>
    <property type="project" value="UniProtKB-KW"/>
</dbReference>
<gene>
    <name evidence="7" type="primary">helY</name>
    <name evidence="7" type="ORF">MAMT_01387</name>
</gene>
<dbReference type="InterPro" id="IPR027417">
    <property type="entry name" value="P-loop_NTPase"/>
</dbReference>
<evidence type="ECO:0000256" key="1">
    <source>
        <dbReference type="ARBA" id="ARBA00022741"/>
    </source>
</evidence>
<dbReference type="Pfam" id="PF00271">
    <property type="entry name" value="Helicase_C"/>
    <property type="match status" value="1"/>
</dbReference>
<dbReference type="InterPro" id="IPR014001">
    <property type="entry name" value="Helicase_ATP-bd"/>
</dbReference>
<dbReference type="EC" id="3.6.4.-" evidence="7"/>
<dbReference type="SUPFAM" id="SSF52540">
    <property type="entry name" value="P-loop containing nucleoside triphosphate hydrolases"/>
    <property type="match status" value="1"/>
</dbReference>
<evidence type="ECO:0000313" key="8">
    <source>
        <dbReference type="Proteomes" id="UP000334923"/>
    </source>
</evidence>
<dbReference type="SMART" id="SM00487">
    <property type="entry name" value="DEXDc"/>
    <property type="match status" value="1"/>
</dbReference>
<evidence type="ECO:0000256" key="3">
    <source>
        <dbReference type="ARBA" id="ARBA00022806"/>
    </source>
</evidence>
<dbReference type="PANTHER" id="PTHR12131:SF1">
    <property type="entry name" value="ATP-DEPENDENT RNA HELICASE SUPV3L1, MITOCHONDRIAL-RELATED"/>
    <property type="match status" value="1"/>
</dbReference>
<keyword evidence="1" id="KW-0547">Nucleotide-binding</keyword>
<evidence type="ECO:0000313" key="7">
    <source>
        <dbReference type="EMBL" id="VVM06729.1"/>
    </source>
</evidence>
<proteinExistence type="predicted"/>
<dbReference type="PROSITE" id="PS51192">
    <property type="entry name" value="HELICASE_ATP_BIND_1"/>
    <property type="match status" value="1"/>
</dbReference>
<evidence type="ECO:0000256" key="4">
    <source>
        <dbReference type="ARBA" id="ARBA00022840"/>
    </source>
</evidence>
<dbReference type="GO" id="GO:0004386">
    <property type="term" value="F:helicase activity"/>
    <property type="evidence" value="ECO:0007669"/>
    <property type="project" value="UniProtKB-KW"/>
</dbReference>
<feature type="domain" description="Helicase ATP-binding" evidence="5">
    <location>
        <begin position="18"/>
        <end position="172"/>
    </location>
</feature>
<evidence type="ECO:0000259" key="5">
    <source>
        <dbReference type="PROSITE" id="PS51192"/>
    </source>
</evidence>